<evidence type="ECO:0000313" key="1">
    <source>
        <dbReference type="EMBL" id="MPC95994.1"/>
    </source>
</evidence>
<sequence>MFACLDEVTSRATSRTRRQVHNGWLASGIACPQFKLHGLSILLFTSDDIDMQSAPTSDPPATLNKFLIPL</sequence>
<accession>A0A5B7JUG8</accession>
<reference evidence="1 2" key="1">
    <citation type="submission" date="2019-05" db="EMBL/GenBank/DDBJ databases">
        <title>Another draft genome of Portunus trituberculatus and its Hox gene families provides insights of decapod evolution.</title>
        <authorList>
            <person name="Jeong J.-H."/>
            <person name="Song I."/>
            <person name="Kim S."/>
            <person name="Choi T."/>
            <person name="Kim D."/>
            <person name="Ryu S."/>
            <person name="Kim W."/>
        </authorList>
    </citation>
    <scope>NUCLEOTIDE SEQUENCE [LARGE SCALE GENOMIC DNA]</scope>
    <source>
        <tissue evidence="1">Muscle</tissue>
    </source>
</reference>
<dbReference type="AlphaFoldDB" id="A0A5B7JUG8"/>
<protein>
    <submittedName>
        <fullName evidence="1">Uncharacterized protein</fullName>
    </submittedName>
</protein>
<name>A0A5B7JUG8_PORTR</name>
<keyword evidence="2" id="KW-1185">Reference proteome</keyword>
<dbReference type="Proteomes" id="UP000324222">
    <property type="component" value="Unassembled WGS sequence"/>
</dbReference>
<dbReference type="EMBL" id="VSRR010104208">
    <property type="protein sequence ID" value="MPC95994.1"/>
    <property type="molecule type" value="Genomic_DNA"/>
</dbReference>
<gene>
    <name evidence="1" type="ORF">E2C01_091227</name>
</gene>
<comment type="caution">
    <text evidence="1">The sequence shown here is derived from an EMBL/GenBank/DDBJ whole genome shotgun (WGS) entry which is preliminary data.</text>
</comment>
<proteinExistence type="predicted"/>
<evidence type="ECO:0000313" key="2">
    <source>
        <dbReference type="Proteomes" id="UP000324222"/>
    </source>
</evidence>
<organism evidence="1 2">
    <name type="scientific">Portunus trituberculatus</name>
    <name type="common">Swimming crab</name>
    <name type="synonym">Neptunus trituberculatus</name>
    <dbReference type="NCBI Taxonomy" id="210409"/>
    <lineage>
        <taxon>Eukaryota</taxon>
        <taxon>Metazoa</taxon>
        <taxon>Ecdysozoa</taxon>
        <taxon>Arthropoda</taxon>
        <taxon>Crustacea</taxon>
        <taxon>Multicrustacea</taxon>
        <taxon>Malacostraca</taxon>
        <taxon>Eumalacostraca</taxon>
        <taxon>Eucarida</taxon>
        <taxon>Decapoda</taxon>
        <taxon>Pleocyemata</taxon>
        <taxon>Brachyura</taxon>
        <taxon>Eubrachyura</taxon>
        <taxon>Portunoidea</taxon>
        <taxon>Portunidae</taxon>
        <taxon>Portuninae</taxon>
        <taxon>Portunus</taxon>
    </lineage>
</organism>